<dbReference type="OrthoDB" id="1453786at2"/>
<feature type="compositionally biased region" description="Basic and acidic residues" evidence="2">
    <location>
        <begin position="146"/>
        <end position="165"/>
    </location>
</feature>
<feature type="region of interest" description="Disordered" evidence="2">
    <location>
        <begin position="136"/>
        <end position="171"/>
    </location>
</feature>
<protein>
    <submittedName>
        <fullName evidence="4">Bacteroides conjugative transposon TraM protein</fullName>
    </submittedName>
</protein>
<proteinExistence type="predicted"/>
<name>A0A1M4SUB6_9BACT</name>
<evidence type="ECO:0000256" key="1">
    <source>
        <dbReference type="SAM" id="Coils"/>
    </source>
</evidence>
<dbReference type="EMBL" id="FQUM01000001">
    <property type="protein sequence ID" value="SHE35762.1"/>
    <property type="molecule type" value="Genomic_DNA"/>
</dbReference>
<gene>
    <name evidence="4" type="ORF">SAMN05444274_101150</name>
</gene>
<evidence type="ECO:0000256" key="2">
    <source>
        <dbReference type="SAM" id="MobiDB-lite"/>
    </source>
</evidence>
<dbReference type="RefSeq" id="WP_072998031.1">
    <property type="nucleotide sequence ID" value="NZ_FQUM01000001.1"/>
</dbReference>
<evidence type="ECO:0000313" key="4">
    <source>
        <dbReference type="EMBL" id="SHE35762.1"/>
    </source>
</evidence>
<keyword evidence="5" id="KW-1185">Reference proteome</keyword>
<reference evidence="4 5" key="1">
    <citation type="submission" date="2016-11" db="EMBL/GenBank/DDBJ databases">
        <authorList>
            <person name="Jaros S."/>
            <person name="Januszkiewicz K."/>
            <person name="Wedrychowicz H."/>
        </authorList>
    </citation>
    <scope>NUCLEOTIDE SEQUENCE [LARGE SCALE GENOMIC DNA]</scope>
    <source>
        <strain evidence="4 5">DSM 26910</strain>
    </source>
</reference>
<keyword evidence="1" id="KW-0175">Coiled coil</keyword>
<dbReference type="Proteomes" id="UP000184164">
    <property type="component" value="Unassembled WGS sequence"/>
</dbReference>
<feature type="coiled-coil region" evidence="1">
    <location>
        <begin position="187"/>
        <end position="217"/>
    </location>
</feature>
<dbReference type="InterPro" id="IPR055407">
    <property type="entry name" value="TraM_C"/>
</dbReference>
<dbReference type="STRING" id="1484053.SAMN05444274_101150"/>
<feature type="domain" description="Conjugative transposon TraM C-terminal" evidence="3">
    <location>
        <begin position="238"/>
        <end position="380"/>
    </location>
</feature>
<organism evidence="4 5">
    <name type="scientific">Mariniphaga anaerophila</name>
    <dbReference type="NCBI Taxonomy" id="1484053"/>
    <lineage>
        <taxon>Bacteria</taxon>
        <taxon>Pseudomonadati</taxon>
        <taxon>Bacteroidota</taxon>
        <taxon>Bacteroidia</taxon>
        <taxon>Marinilabiliales</taxon>
        <taxon>Prolixibacteraceae</taxon>
        <taxon>Mariniphaga</taxon>
    </lineage>
</organism>
<dbReference type="AlphaFoldDB" id="A0A1M4SUB6"/>
<sequence>MKTLLKQNKALIILPLALLPFVLLLFYTLGGGTPPGNGRKNSPNREPRQGANYTIPQAESSIEIADKPEAYERQGERVTTTDYYILEIPDSLTRADEALSFPGDTAGSGNIPRQEQVNVDVTNNLLAHIRQKEEEINRELNIPGRGTEENHHSSPENTDNLKDADNPSDVVNQHTGIEELDRMFEENSVLTRRNDSLELALARLQQLQHEAEQKQYMLTPEKENSSGIRDETTTGTPIRAEVYETATVLDGNRVKLRLLEDTWLDGVKIPRNTFFYGICKVNHERLNITVSRIPGGKTFLPVDLAVYDLDGLPGLYVPGNAARSVTREAGSSANTSSLLGMTDNPLAYAGIRAVDRTTRALVKRVRLKKVTVKKNTRVYLIPRSQ</sequence>
<accession>A0A1M4SUB6</accession>
<evidence type="ECO:0000313" key="5">
    <source>
        <dbReference type="Proteomes" id="UP000184164"/>
    </source>
</evidence>
<dbReference type="Pfam" id="PF12508">
    <property type="entry name" value="Transposon_TraM"/>
    <property type="match status" value="1"/>
</dbReference>
<evidence type="ECO:0000259" key="3">
    <source>
        <dbReference type="Pfam" id="PF12508"/>
    </source>
</evidence>